<keyword evidence="1" id="KW-1133">Transmembrane helix</keyword>
<feature type="transmembrane region" description="Helical" evidence="1">
    <location>
        <begin position="47"/>
        <end position="68"/>
    </location>
</feature>
<feature type="transmembrane region" description="Helical" evidence="1">
    <location>
        <begin position="125"/>
        <end position="146"/>
    </location>
</feature>
<evidence type="ECO:0000313" key="2">
    <source>
        <dbReference type="EMBL" id="MBD7985267.1"/>
    </source>
</evidence>
<dbReference type="Proteomes" id="UP000626786">
    <property type="component" value="Unassembled WGS sequence"/>
</dbReference>
<reference evidence="2 3" key="1">
    <citation type="submission" date="2020-08" db="EMBL/GenBank/DDBJ databases">
        <title>A Genomic Blueprint of the Chicken Gut Microbiome.</title>
        <authorList>
            <person name="Gilroy R."/>
            <person name="Ravi A."/>
            <person name="Getino M."/>
            <person name="Pursley I."/>
            <person name="Horton D.L."/>
            <person name="Alikhan N.-F."/>
            <person name="Baker D."/>
            <person name="Gharbi K."/>
            <person name="Hall N."/>
            <person name="Watson M."/>
            <person name="Adriaenssens E.M."/>
            <person name="Foster-Nyarko E."/>
            <person name="Jarju S."/>
            <person name="Secka A."/>
            <person name="Antonio M."/>
            <person name="Oren A."/>
            <person name="Chaudhuri R."/>
            <person name="La Ragione R.M."/>
            <person name="Hildebrand F."/>
            <person name="Pallen M.J."/>
        </authorList>
    </citation>
    <scope>NUCLEOTIDE SEQUENCE [LARGE SCALE GENOMIC DNA]</scope>
    <source>
        <strain evidence="2 3">Sa2YVA2</strain>
    </source>
</reference>
<evidence type="ECO:0008006" key="4">
    <source>
        <dbReference type="Google" id="ProtNLM"/>
    </source>
</evidence>
<dbReference type="EMBL" id="JACSQN010000010">
    <property type="protein sequence ID" value="MBD7985267.1"/>
    <property type="molecule type" value="Genomic_DNA"/>
</dbReference>
<evidence type="ECO:0000313" key="3">
    <source>
        <dbReference type="Proteomes" id="UP000626786"/>
    </source>
</evidence>
<feature type="transmembrane region" description="Helical" evidence="1">
    <location>
        <begin position="21"/>
        <end position="41"/>
    </location>
</feature>
<feature type="transmembrane region" description="Helical" evidence="1">
    <location>
        <begin position="158"/>
        <end position="188"/>
    </location>
</feature>
<keyword evidence="1" id="KW-0812">Transmembrane</keyword>
<protein>
    <recommendedName>
        <fullName evidence="4">ABC transporter permease</fullName>
    </recommendedName>
</protein>
<keyword evidence="3" id="KW-1185">Reference proteome</keyword>
<feature type="transmembrane region" description="Helical" evidence="1">
    <location>
        <begin position="89"/>
        <end position="113"/>
    </location>
</feature>
<feature type="transmembrane region" description="Helical" evidence="1">
    <location>
        <begin position="208"/>
        <end position="232"/>
    </location>
</feature>
<comment type="caution">
    <text evidence="2">The sequence shown here is derived from an EMBL/GenBank/DDBJ whole genome shotgun (WGS) entry which is preliminary data.</text>
</comment>
<evidence type="ECO:0000256" key="1">
    <source>
        <dbReference type="SAM" id="Phobius"/>
    </source>
</evidence>
<keyword evidence="1" id="KW-0472">Membrane</keyword>
<name>A0ABR8UB54_9BACL</name>
<organism evidence="2 3">
    <name type="scientific">Sporosarcina quadrami</name>
    <dbReference type="NCBI Taxonomy" id="2762234"/>
    <lineage>
        <taxon>Bacteria</taxon>
        <taxon>Bacillati</taxon>
        <taxon>Bacillota</taxon>
        <taxon>Bacilli</taxon>
        <taxon>Bacillales</taxon>
        <taxon>Caryophanaceae</taxon>
        <taxon>Sporosarcina</taxon>
    </lineage>
</organism>
<sequence length="236" mass="26920">MMIRAGFIHYQLKSYLRSLTFIPPVTMFVAWIVIFYTYSGVPIMSSYVITSVSLYLVMTWVAMNVFSLETATEKNLLFVQLKSKHAYLLGKWAVCFLAALVLGAIAILYPLIFSMFKEPIQSVQFIVAVLGHLVAAVFGMLIGSFFSITKLESKRFAWLSSMLVIVVSLAKEGIVEMAHFFQWILLLFPPIHQVMRHFTDETPYVIANGYWVDALWILVYVVGGYTVTLALFKRRE</sequence>
<proteinExistence type="predicted"/>
<accession>A0ABR8UB54</accession>
<dbReference type="RefSeq" id="WP_191695093.1">
    <property type="nucleotide sequence ID" value="NZ_JACSQN010000010.1"/>
</dbReference>
<gene>
    <name evidence="2" type="ORF">H9649_11770</name>
</gene>